<evidence type="ECO:0000259" key="9">
    <source>
        <dbReference type="Pfam" id="PF12704"/>
    </source>
</evidence>
<evidence type="ECO:0000313" key="11">
    <source>
        <dbReference type="EMBL" id="WOX28813.1"/>
    </source>
</evidence>
<evidence type="ECO:0000256" key="3">
    <source>
        <dbReference type="ARBA" id="ARBA00022692"/>
    </source>
</evidence>
<feature type="transmembrane region" description="Helical" evidence="7">
    <location>
        <begin position="435"/>
        <end position="455"/>
    </location>
</feature>
<evidence type="ECO:0000313" key="12">
    <source>
        <dbReference type="Proteomes" id="UP000646877"/>
    </source>
</evidence>
<keyword evidence="13" id="KW-1185">Reference proteome</keyword>
<dbReference type="Pfam" id="PF02687">
    <property type="entry name" value="FtsX"/>
    <property type="match status" value="2"/>
</dbReference>
<keyword evidence="4 7" id="KW-1133">Transmembrane helix</keyword>
<feature type="transmembrane region" description="Helical" evidence="7">
    <location>
        <begin position="20"/>
        <end position="41"/>
    </location>
</feature>
<dbReference type="PANTHER" id="PTHR30572">
    <property type="entry name" value="MEMBRANE COMPONENT OF TRANSPORTER-RELATED"/>
    <property type="match status" value="1"/>
</dbReference>
<feature type="domain" description="MacB-like periplasmic core" evidence="9">
    <location>
        <begin position="21"/>
        <end position="249"/>
    </location>
</feature>
<feature type="transmembrane region" description="Helical" evidence="7">
    <location>
        <begin position="779"/>
        <end position="801"/>
    </location>
</feature>
<accession>A0A8I2KTD1</accession>
<evidence type="ECO:0000259" key="8">
    <source>
        <dbReference type="Pfam" id="PF02687"/>
    </source>
</evidence>
<evidence type="ECO:0000256" key="7">
    <source>
        <dbReference type="SAM" id="Phobius"/>
    </source>
</evidence>
<dbReference type="InterPro" id="IPR050250">
    <property type="entry name" value="Macrolide_Exporter_MacB"/>
</dbReference>
<feature type="domain" description="ABC3 transporter permease C-terminal" evidence="8">
    <location>
        <begin position="296"/>
        <end position="404"/>
    </location>
</feature>
<dbReference type="GO" id="GO:0022857">
    <property type="term" value="F:transmembrane transporter activity"/>
    <property type="evidence" value="ECO:0007669"/>
    <property type="project" value="TreeGrafter"/>
</dbReference>
<feature type="domain" description="ABC3 transporter permease C-terminal" evidence="8">
    <location>
        <begin position="696"/>
        <end position="807"/>
    </location>
</feature>
<dbReference type="RefSeq" id="WP_193522630.1">
    <property type="nucleotide sequence ID" value="NZ_CBCSDF010000032.1"/>
</dbReference>
<evidence type="ECO:0000256" key="2">
    <source>
        <dbReference type="ARBA" id="ARBA00022475"/>
    </source>
</evidence>
<feature type="transmembrane region" description="Helical" evidence="7">
    <location>
        <begin position="382"/>
        <end position="404"/>
    </location>
</feature>
<dbReference type="InterPro" id="IPR025857">
    <property type="entry name" value="MacB_PCD"/>
</dbReference>
<evidence type="ECO:0000313" key="13">
    <source>
        <dbReference type="Proteomes" id="UP001304419"/>
    </source>
</evidence>
<comment type="subcellular location">
    <subcellularLocation>
        <location evidence="1">Cell membrane</location>
        <topology evidence="1">Multi-pass membrane protein</topology>
    </subcellularLocation>
</comment>
<feature type="transmembrane region" description="Helical" evidence="7">
    <location>
        <begin position="746"/>
        <end position="767"/>
    </location>
</feature>
<dbReference type="Pfam" id="PF12704">
    <property type="entry name" value="MacB_PCD"/>
    <property type="match status" value="2"/>
</dbReference>
<sequence>MSMIREFQLALNSLSRVKGYSAAIILTLGITLGALVAIFMVNYQLLSAPLPYDNQDRLFISKGSSFRDSEIKLSDTSPYPALIDAYSFKDTDFEKKALINFNVDVIRNFPASPRVNLSYITPEYLDMIQTPFALGRNFNAQEGLGAKAPVAVISYEAWDKLFNKRQDTIGQTLRFGEVNFKIIGVTAKNFVEPELVSVGRLTDVWLAWDFNLTEEGWRHSWGGQLSNHHLIGLLKPGVNPEQVSHQLTSRLNNRYRQELAGRSFFKSSSIDFVLTSFREKIIGDSYQQTLLLFTGVFLLLMIAVANTMNLILARAANRQRIMAIQAALGAQKSDLFRSILIEMSLLMSATVVFSLVFSYAGIDLIKQLKLDWLPRANELSFNWLSIVFSTLVSGLIALVTTILVNRQLDYRKLSQMMQSGGKGTALQVSKKVRNILILSQVALATTMLCVGVQVFHQSISNIIQPSGLATDNVYQVKVDIGITRLASTKVLEDNLRATRKLFTENPKISSASIAMGFPLSASTDEYFFSYLSEDAEFQKQQQGVVSLIDENYLDILQFELIKGRNFTSSDYDNVKNVIIINQAFADKLAPGDEVISKRYYWLNAPGNSPYEVIGIVRDLTLPNTEELPRVFIPYMAFDFPEFLLEVLPKQSLSAIELNQMMAKVNKEFKVSKLIDIKNAHDRLVHHDKFLASAAAVLTLLTIFLASVGVYGILTYSIQLRHSELGIRMAIGATPATIYIEIIRESFITVLAGLAAAGVILAGLWLWLENTSFVDELSVWGALFPVLLIIILTALASLFSVWQIISKPAIHSLQNAQ</sequence>
<reference evidence="10" key="1">
    <citation type="submission" date="2019-10" db="EMBL/GenBank/DDBJ databases">
        <authorList>
            <person name="Paulsen S."/>
        </authorList>
    </citation>
    <scope>NUCLEOTIDE SEQUENCE</scope>
    <source>
        <strain evidence="10">LMG 19692</strain>
    </source>
</reference>
<dbReference type="EMBL" id="WEIA01000031">
    <property type="protein sequence ID" value="NLR24352.1"/>
    <property type="molecule type" value="Genomic_DNA"/>
</dbReference>
<feature type="transmembrane region" description="Helical" evidence="7">
    <location>
        <begin position="689"/>
        <end position="713"/>
    </location>
</feature>
<reference evidence="11 13" key="2">
    <citation type="submission" date="2023-10" db="EMBL/GenBank/DDBJ databases">
        <title>To unveil natural product biosynthetic capacity in Pseudoalteromonas.</title>
        <authorList>
            <person name="Wang J."/>
        </authorList>
    </citation>
    <scope>NUCLEOTIDE SEQUENCE [LARGE SCALE GENOMIC DNA]</scope>
    <source>
        <strain evidence="11 13">DSM 15914</strain>
    </source>
</reference>
<evidence type="ECO:0000256" key="6">
    <source>
        <dbReference type="ARBA" id="ARBA00038076"/>
    </source>
</evidence>
<feature type="transmembrane region" description="Helical" evidence="7">
    <location>
        <begin position="339"/>
        <end position="362"/>
    </location>
</feature>
<dbReference type="InterPro" id="IPR003838">
    <property type="entry name" value="ABC3_permease_C"/>
</dbReference>
<gene>
    <name evidence="10" type="ORF">F9Y85_24205</name>
    <name evidence="11" type="ORF">R5H13_00590</name>
</gene>
<dbReference type="GO" id="GO:0005886">
    <property type="term" value="C:plasma membrane"/>
    <property type="evidence" value="ECO:0007669"/>
    <property type="project" value="UniProtKB-SubCell"/>
</dbReference>
<name>A0A8I2KTD1_9GAMM</name>
<evidence type="ECO:0000256" key="1">
    <source>
        <dbReference type="ARBA" id="ARBA00004651"/>
    </source>
</evidence>
<proteinExistence type="inferred from homology"/>
<dbReference type="PANTHER" id="PTHR30572:SF4">
    <property type="entry name" value="ABC TRANSPORTER PERMEASE YTRF"/>
    <property type="match status" value="1"/>
</dbReference>
<dbReference type="AlphaFoldDB" id="A0A8I2KTD1"/>
<keyword evidence="2" id="KW-1003">Cell membrane</keyword>
<feature type="domain" description="MacB-like periplasmic core" evidence="9">
    <location>
        <begin position="441"/>
        <end position="665"/>
    </location>
</feature>
<comment type="similarity">
    <text evidence="6">Belongs to the ABC-4 integral membrane protein family.</text>
</comment>
<evidence type="ECO:0000313" key="10">
    <source>
        <dbReference type="EMBL" id="NLR24352.1"/>
    </source>
</evidence>
<evidence type="ECO:0000256" key="5">
    <source>
        <dbReference type="ARBA" id="ARBA00023136"/>
    </source>
</evidence>
<dbReference type="EMBL" id="CP137578">
    <property type="protein sequence ID" value="WOX28813.1"/>
    <property type="molecule type" value="Genomic_DNA"/>
</dbReference>
<keyword evidence="5 7" id="KW-0472">Membrane</keyword>
<evidence type="ECO:0000256" key="4">
    <source>
        <dbReference type="ARBA" id="ARBA00022989"/>
    </source>
</evidence>
<organism evidence="10 12">
    <name type="scientific">Pseudoalteromonas maricaloris</name>
    <dbReference type="NCBI Taxonomy" id="184924"/>
    <lineage>
        <taxon>Bacteria</taxon>
        <taxon>Pseudomonadati</taxon>
        <taxon>Pseudomonadota</taxon>
        <taxon>Gammaproteobacteria</taxon>
        <taxon>Alteromonadales</taxon>
        <taxon>Pseudoalteromonadaceae</taxon>
        <taxon>Pseudoalteromonas</taxon>
    </lineage>
</organism>
<feature type="transmembrane region" description="Helical" evidence="7">
    <location>
        <begin position="290"/>
        <end position="312"/>
    </location>
</feature>
<dbReference type="Proteomes" id="UP000646877">
    <property type="component" value="Unassembled WGS sequence"/>
</dbReference>
<keyword evidence="3 7" id="KW-0812">Transmembrane</keyword>
<dbReference type="Proteomes" id="UP001304419">
    <property type="component" value="Chromosome 1"/>
</dbReference>
<protein>
    <submittedName>
        <fullName evidence="11">ABC transporter permease</fullName>
    </submittedName>
    <submittedName>
        <fullName evidence="10">FtsX-like permease family protein</fullName>
    </submittedName>
</protein>